<organism evidence="18 19">
    <name type="scientific">Diaphorina citri</name>
    <name type="common">Asian citrus psyllid</name>
    <dbReference type="NCBI Taxonomy" id="121845"/>
    <lineage>
        <taxon>Eukaryota</taxon>
        <taxon>Metazoa</taxon>
        <taxon>Ecdysozoa</taxon>
        <taxon>Arthropoda</taxon>
        <taxon>Hexapoda</taxon>
        <taxon>Insecta</taxon>
        <taxon>Pterygota</taxon>
        <taxon>Neoptera</taxon>
        <taxon>Paraneoptera</taxon>
        <taxon>Hemiptera</taxon>
        <taxon>Sternorrhyncha</taxon>
        <taxon>Psylloidea</taxon>
        <taxon>Psyllidae</taxon>
        <taxon>Diaphorininae</taxon>
        <taxon>Diaphorina</taxon>
    </lineage>
</organism>
<dbReference type="KEGG" id="dci:103508855"/>
<dbReference type="InterPro" id="IPR045588">
    <property type="entry name" value="CLSTN_C"/>
</dbReference>
<dbReference type="GO" id="GO:0050806">
    <property type="term" value="P:positive regulation of synaptic transmission"/>
    <property type="evidence" value="ECO:0007669"/>
    <property type="project" value="TreeGrafter"/>
</dbReference>
<dbReference type="FunFam" id="2.60.120.200:FF:000249">
    <property type="entry name" value="Calsyntenin-1, isoform C"/>
    <property type="match status" value="1"/>
</dbReference>
<dbReference type="GO" id="GO:0007156">
    <property type="term" value="P:homophilic cell adhesion via plasma membrane adhesion molecules"/>
    <property type="evidence" value="ECO:0007669"/>
    <property type="project" value="InterPro"/>
</dbReference>
<evidence type="ECO:0000256" key="10">
    <source>
        <dbReference type="ARBA" id="ARBA00023180"/>
    </source>
</evidence>
<dbReference type="AlphaFoldDB" id="A0A3Q0IWU9"/>
<evidence type="ECO:0000256" key="8">
    <source>
        <dbReference type="ARBA" id="ARBA00023018"/>
    </source>
</evidence>
<proteinExistence type="inferred from homology"/>
<feature type="domain" description="Cadherin" evidence="17">
    <location>
        <begin position="25"/>
        <end position="130"/>
    </location>
</feature>
<protein>
    <submittedName>
        <fullName evidence="19">Calsyntenin-1</fullName>
    </submittedName>
</protein>
<dbReference type="PANTHER" id="PTHR14139">
    <property type="entry name" value="CALSYNTENIN"/>
    <property type="match status" value="1"/>
</dbReference>
<evidence type="ECO:0000256" key="1">
    <source>
        <dbReference type="ARBA" id="ARBA00022475"/>
    </source>
</evidence>
<evidence type="ECO:0000256" key="15">
    <source>
        <dbReference type="SAM" id="MobiDB-lite"/>
    </source>
</evidence>
<evidence type="ECO:0000256" key="9">
    <source>
        <dbReference type="ARBA" id="ARBA00023136"/>
    </source>
</evidence>
<evidence type="ECO:0000256" key="7">
    <source>
        <dbReference type="ARBA" id="ARBA00022989"/>
    </source>
</evidence>
<feature type="transmembrane region" description="Helical" evidence="16">
    <location>
        <begin position="676"/>
        <end position="697"/>
    </location>
</feature>
<dbReference type="PANTHER" id="PTHR14139:SF2">
    <property type="entry name" value="CALSYNTENIN-1"/>
    <property type="match status" value="1"/>
</dbReference>
<accession>A0A3Q0IWU9</accession>
<dbReference type="Pfam" id="PF19699">
    <property type="entry name" value="CLSTN_C"/>
    <property type="match status" value="4"/>
</dbReference>
<dbReference type="PRINTS" id="PR00205">
    <property type="entry name" value="CADHERIN"/>
</dbReference>
<keyword evidence="6" id="KW-0130">Cell adhesion</keyword>
<evidence type="ECO:0000256" key="6">
    <source>
        <dbReference type="ARBA" id="ARBA00022889"/>
    </source>
</evidence>
<dbReference type="Proteomes" id="UP000079169">
    <property type="component" value="Unplaced"/>
</dbReference>
<feature type="transmembrane region" description="Helical" evidence="16">
    <location>
        <begin position="856"/>
        <end position="877"/>
    </location>
</feature>
<keyword evidence="5 14" id="KW-0106">Calcium</keyword>
<keyword evidence="1" id="KW-1003">Cell membrane</keyword>
<keyword evidence="7 16" id="KW-1133">Transmembrane helix</keyword>
<keyword evidence="2 16" id="KW-0812">Transmembrane</keyword>
<dbReference type="SUPFAM" id="SSF49313">
    <property type="entry name" value="Cadherin-like"/>
    <property type="match status" value="1"/>
</dbReference>
<gene>
    <name evidence="19" type="primary">LOC103508855</name>
</gene>
<name>A0A3Q0IWU9_DIACI</name>
<dbReference type="RefSeq" id="XP_026679148.1">
    <property type="nucleotide sequence ID" value="XM_026823347.1"/>
</dbReference>
<feature type="region of interest" description="Disordered" evidence="15">
    <location>
        <begin position="917"/>
        <end position="960"/>
    </location>
</feature>
<keyword evidence="11" id="KW-0628">Postsynaptic cell membrane</keyword>
<dbReference type="CDD" id="cd11304">
    <property type="entry name" value="Cadherin_repeat"/>
    <property type="match status" value="1"/>
</dbReference>
<dbReference type="GO" id="GO:0051965">
    <property type="term" value="P:positive regulation of synapse assembly"/>
    <property type="evidence" value="ECO:0007669"/>
    <property type="project" value="TreeGrafter"/>
</dbReference>
<comment type="subcellular location">
    <subcellularLocation>
        <location evidence="12">Postsynaptic cell membrane</location>
        <topology evidence="12">Single-pass type I membrane protein</topology>
    </subcellularLocation>
</comment>
<dbReference type="GO" id="GO:0045211">
    <property type="term" value="C:postsynaptic membrane"/>
    <property type="evidence" value="ECO:0007669"/>
    <property type="project" value="UniProtKB-SubCell"/>
</dbReference>
<dbReference type="Gene3D" id="2.60.40.60">
    <property type="entry name" value="Cadherins"/>
    <property type="match status" value="1"/>
</dbReference>
<comment type="similarity">
    <text evidence="13">Belongs to the calsyntenin family.</text>
</comment>
<evidence type="ECO:0000259" key="17">
    <source>
        <dbReference type="PROSITE" id="PS50268"/>
    </source>
</evidence>
<dbReference type="SUPFAM" id="SSF49899">
    <property type="entry name" value="Concanavalin A-like lectins/glucanases"/>
    <property type="match status" value="1"/>
</dbReference>
<keyword evidence="8" id="KW-0770">Synapse</keyword>
<evidence type="ECO:0000313" key="18">
    <source>
        <dbReference type="Proteomes" id="UP000079169"/>
    </source>
</evidence>
<evidence type="ECO:0000256" key="4">
    <source>
        <dbReference type="ARBA" id="ARBA00022737"/>
    </source>
</evidence>
<feature type="non-terminal residue" evidence="19">
    <location>
        <position position="1"/>
    </location>
</feature>
<dbReference type="Gene3D" id="2.60.120.200">
    <property type="match status" value="1"/>
</dbReference>
<keyword evidence="18" id="KW-1185">Reference proteome</keyword>
<evidence type="ECO:0000256" key="13">
    <source>
        <dbReference type="ARBA" id="ARBA00035015"/>
    </source>
</evidence>
<dbReference type="Pfam" id="PF00028">
    <property type="entry name" value="Cadherin"/>
    <property type="match status" value="1"/>
</dbReference>
<dbReference type="InterPro" id="IPR002126">
    <property type="entry name" value="Cadherin-like_dom"/>
</dbReference>
<dbReference type="FunFam" id="2.60.40.60:FF:000025">
    <property type="entry name" value="Calsyntenin 1"/>
    <property type="match status" value="1"/>
</dbReference>
<evidence type="ECO:0000256" key="12">
    <source>
        <dbReference type="ARBA" id="ARBA00035006"/>
    </source>
</evidence>
<feature type="compositionally biased region" description="Acidic residues" evidence="15">
    <location>
        <begin position="947"/>
        <end position="957"/>
    </location>
</feature>
<sequence>LYPSVFSATVHISVMDVNEYAPAFLEPSYVKQVDEGRLYEEILRVEASDRDCTPKFGDICKYEITTPDQPFVIDNEGSVRNTEPLDYERSHNHILSVVAYDCGMKQSLPVMVTIKVNRICKLGWKGIPERVDYAPGAGKEFLFPGASLALCDVPCNIKSVQTKLTLATSHIGKGCDRDTYSVQSQRKICGASSESIDLLPTPGLPGSEWTKKLATDEGHESDQMFEFDGVSSAVAIPNDVLDHGLSSQFTISTWMKHKPIPHQEKHVKEHIICSADDHKMNRHHYAWFVRNCRLILLLRRDFSEGDLNIFRPAEWRWKIPQVCDDEWHHYAVSVNFPDVQLYVDGALFKSEKKNPEVIDDWPLHPTKGINTTLTVGACWQGSDSMMKHHLRGYLAGLSVLLHKTEKPSVLACLHKCKESLEVPAMELLEPGMELLTNSDLTELSIEGDNKTNLEVLVKKIGYANSRQFPTPGRRNLHLTTSIILQFKGEVTSGVVEKRLDSCIVSVYPALNPDHETITLPENMLTQFGITARLSKDGATLSGSDIIYNYEQALRQIQYTNRKPAYYLNRMFKLVCSEMNGRFISNEYVQTLTVIHPRVPAANAKIPDSVTPSSSPVPAIMHSPQNKIVQNYAQVHRQHVEEPPPQSIVEHYLEASIGERGGNSASGLVAGAGGSHAVTVIIVVCVGFLLFMILLGVVRIRSAHQRATQEEIQDTEMAWDDSALTITVNPMEALRQIQYTNRKPAYYLNRMFKLVCSEMNGRFISNEYVQTLTVIHPRVPAANAKIPDSVTPSSSPVPAIMHSPQNKIVQNYAQVHRQHVEEPPPQSIVEHYLEASIGERGGNSASGLVAGAGGSHAVTVIIVVCVGFLLFMILLGVVRIRSAHQRATQEEIQDTEMAWDDSALTITVNPMETQLEDIHGGKLGTSNSCARHDDEVDSSDDNSSYHDDEMDSSDEETEETRCAIKLRDLEWDNSTLAI</sequence>
<dbReference type="GO" id="GO:0009986">
    <property type="term" value="C:cell surface"/>
    <property type="evidence" value="ECO:0007669"/>
    <property type="project" value="TreeGrafter"/>
</dbReference>
<evidence type="ECO:0000256" key="16">
    <source>
        <dbReference type="SAM" id="Phobius"/>
    </source>
</evidence>
<keyword evidence="9 16" id="KW-0472">Membrane</keyword>
<evidence type="ECO:0000256" key="5">
    <source>
        <dbReference type="ARBA" id="ARBA00022837"/>
    </source>
</evidence>
<keyword evidence="10" id="KW-0325">Glycoprotein</keyword>
<dbReference type="InterPro" id="IPR015919">
    <property type="entry name" value="Cadherin-like_sf"/>
</dbReference>
<dbReference type="STRING" id="121845.A0A3Q0IWU9"/>
<evidence type="ECO:0000256" key="3">
    <source>
        <dbReference type="ARBA" id="ARBA00022729"/>
    </source>
</evidence>
<keyword evidence="3" id="KW-0732">Signal</keyword>
<dbReference type="InterPro" id="IPR013320">
    <property type="entry name" value="ConA-like_dom_sf"/>
</dbReference>
<dbReference type="PaxDb" id="121845-A0A3Q0IWU9"/>
<evidence type="ECO:0000256" key="11">
    <source>
        <dbReference type="ARBA" id="ARBA00023257"/>
    </source>
</evidence>
<evidence type="ECO:0000256" key="2">
    <source>
        <dbReference type="ARBA" id="ARBA00022692"/>
    </source>
</evidence>
<evidence type="ECO:0000313" key="19">
    <source>
        <dbReference type="RefSeq" id="XP_026679148.1"/>
    </source>
</evidence>
<dbReference type="PROSITE" id="PS50268">
    <property type="entry name" value="CADHERIN_2"/>
    <property type="match status" value="1"/>
</dbReference>
<evidence type="ECO:0000256" key="14">
    <source>
        <dbReference type="PROSITE-ProRule" id="PRU00043"/>
    </source>
</evidence>
<keyword evidence="4" id="KW-0677">Repeat</keyword>
<dbReference type="GO" id="GO:0005509">
    <property type="term" value="F:calcium ion binding"/>
    <property type="evidence" value="ECO:0007669"/>
    <property type="project" value="UniProtKB-UniRule"/>
</dbReference>
<reference evidence="19" key="1">
    <citation type="submission" date="2025-08" db="UniProtKB">
        <authorList>
            <consortium name="RefSeq"/>
        </authorList>
    </citation>
    <scope>IDENTIFICATION</scope>
</reference>
<dbReference type="GeneID" id="103508855"/>